<dbReference type="AlphaFoldDB" id="A0A9P9DQ29"/>
<sequence length="275" mass="29887">MAQNSFPSPPPGTTHTQISFPSPGILLVLINRPRSLNSLSVDARKVLESIFQQFDQEPNCRVAVLSGVGKAFCVGADRNEWMENNKKRLRIKLPENGFGGLSFRSGRKPVIAAVNGPAYGGGCEIVANCDMVVESSTSTFSLPEVQRGVTPFGGALPRIMKAAGRQRATEMALTGRIVTAREFRNWGLCNFVVDEGVSVVDKAIEYAKMIAGNSPDAIIVTREGLKLGWESLGVADASQIFLEGWSNRIYDGHNKQEGLDAFSQVRAPCWKDSKL</sequence>
<dbReference type="OrthoDB" id="2139957at2759"/>
<dbReference type="CDD" id="cd06558">
    <property type="entry name" value="crotonase-like"/>
    <property type="match status" value="1"/>
</dbReference>
<dbReference type="PANTHER" id="PTHR11941:SF158">
    <property type="entry name" value="ENOYL-COA HYDRATASE (AFU_ORTHOLOGUE AFUA_2G10650)"/>
    <property type="match status" value="1"/>
</dbReference>
<dbReference type="Gene3D" id="3.90.226.10">
    <property type="entry name" value="2-enoyl-CoA Hydratase, Chain A, domain 1"/>
    <property type="match status" value="1"/>
</dbReference>
<dbReference type="EMBL" id="JAGMUV010000023">
    <property type="protein sequence ID" value="KAH7123203.1"/>
    <property type="molecule type" value="Genomic_DNA"/>
</dbReference>
<dbReference type="Proteomes" id="UP000738349">
    <property type="component" value="Unassembled WGS sequence"/>
</dbReference>
<protein>
    <submittedName>
        <fullName evidence="1">ClpP/crotonase-like domain-containing protein</fullName>
    </submittedName>
</protein>
<organism evidence="1 2">
    <name type="scientific">Dactylonectria macrodidyma</name>
    <dbReference type="NCBI Taxonomy" id="307937"/>
    <lineage>
        <taxon>Eukaryota</taxon>
        <taxon>Fungi</taxon>
        <taxon>Dikarya</taxon>
        <taxon>Ascomycota</taxon>
        <taxon>Pezizomycotina</taxon>
        <taxon>Sordariomycetes</taxon>
        <taxon>Hypocreomycetidae</taxon>
        <taxon>Hypocreales</taxon>
        <taxon>Nectriaceae</taxon>
        <taxon>Dactylonectria</taxon>
    </lineage>
</organism>
<name>A0A9P9DQ29_9HYPO</name>
<gene>
    <name evidence="1" type="ORF">EDB81DRAFT_665736</name>
</gene>
<dbReference type="InterPro" id="IPR001753">
    <property type="entry name" value="Enoyl-CoA_hydra/iso"/>
</dbReference>
<dbReference type="InterPro" id="IPR029045">
    <property type="entry name" value="ClpP/crotonase-like_dom_sf"/>
</dbReference>
<reference evidence="1" key="1">
    <citation type="journal article" date="2021" name="Nat. Commun.">
        <title>Genetic determinants of endophytism in the Arabidopsis root mycobiome.</title>
        <authorList>
            <person name="Mesny F."/>
            <person name="Miyauchi S."/>
            <person name="Thiergart T."/>
            <person name="Pickel B."/>
            <person name="Atanasova L."/>
            <person name="Karlsson M."/>
            <person name="Huettel B."/>
            <person name="Barry K.W."/>
            <person name="Haridas S."/>
            <person name="Chen C."/>
            <person name="Bauer D."/>
            <person name="Andreopoulos W."/>
            <person name="Pangilinan J."/>
            <person name="LaButti K."/>
            <person name="Riley R."/>
            <person name="Lipzen A."/>
            <person name="Clum A."/>
            <person name="Drula E."/>
            <person name="Henrissat B."/>
            <person name="Kohler A."/>
            <person name="Grigoriev I.V."/>
            <person name="Martin F.M."/>
            <person name="Hacquard S."/>
        </authorList>
    </citation>
    <scope>NUCLEOTIDE SEQUENCE</scope>
    <source>
        <strain evidence="1">MPI-CAGE-AT-0147</strain>
    </source>
</reference>
<keyword evidence="2" id="KW-1185">Reference proteome</keyword>
<evidence type="ECO:0000313" key="1">
    <source>
        <dbReference type="EMBL" id="KAH7123203.1"/>
    </source>
</evidence>
<dbReference type="GO" id="GO:0006635">
    <property type="term" value="P:fatty acid beta-oxidation"/>
    <property type="evidence" value="ECO:0007669"/>
    <property type="project" value="TreeGrafter"/>
</dbReference>
<dbReference type="Pfam" id="PF00378">
    <property type="entry name" value="ECH_1"/>
    <property type="match status" value="1"/>
</dbReference>
<dbReference type="SUPFAM" id="SSF52096">
    <property type="entry name" value="ClpP/crotonase"/>
    <property type="match status" value="1"/>
</dbReference>
<evidence type="ECO:0000313" key="2">
    <source>
        <dbReference type="Proteomes" id="UP000738349"/>
    </source>
</evidence>
<dbReference type="GO" id="GO:0005739">
    <property type="term" value="C:mitochondrion"/>
    <property type="evidence" value="ECO:0007669"/>
    <property type="project" value="TreeGrafter"/>
</dbReference>
<dbReference type="PANTHER" id="PTHR11941">
    <property type="entry name" value="ENOYL-COA HYDRATASE-RELATED"/>
    <property type="match status" value="1"/>
</dbReference>
<comment type="caution">
    <text evidence="1">The sequence shown here is derived from an EMBL/GenBank/DDBJ whole genome shotgun (WGS) entry which is preliminary data.</text>
</comment>
<proteinExistence type="predicted"/>
<accession>A0A9P9DQ29</accession>